<comment type="similarity">
    <text evidence="2">Belongs to the MscS (TC 1.A.23) family.</text>
</comment>
<comment type="caution">
    <text evidence="9">The sequence shown here is derived from an EMBL/GenBank/DDBJ whole genome shotgun (WGS) entry which is preliminary data.</text>
</comment>
<dbReference type="InterPro" id="IPR006685">
    <property type="entry name" value="MscS_channel_2nd"/>
</dbReference>
<evidence type="ECO:0000256" key="1">
    <source>
        <dbReference type="ARBA" id="ARBA00004127"/>
    </source>
</evidence>
<sequence length="298" mass="33960">MLALAQQISIKGLIIPHQNYVFAIDDPQDFSEQVLTDITPLKILYGIIALLIAYMSIYVVQWFCNWLSEKVPRRFRLIIKQSIPFWKGLILLITVSYILSSFIQLSESNLIAVTGTIAVALGFAFKDYVSSIIAGVISLFEAPYRVGDRVNIEGYYGEVVGYGLRGIQIQTPDDDLITIPHNKTWTEPISNSNSGELEAQVATDFYFDHHVDVEKVMQILYQAAYSSKYTQLKLPIVVVITEHFWGTQFKLRSYPIDARDEFVYKTDLIRRAKAAFAYEKISYPQRIPLGKTENLPDL</sequence>
<keyword evidence="3 6" id="KW-0812">Transmembrane</keyword>
<dbReference type="Pfam" id="PF00924">
    <property type="entry name" value="MS_channel_2nd"/>
    <property type="match status" value="1"/>
</dbReference>
<dbReference type="InterPro" id="IPR011014">
    <property type="entry name" value="MscS_channel_TM-2"/>
</dbReference>
<feature type="transmembrane region" description="Helical" evidence="6">
    <location>
        <begin position="43"/>
        <end position="64"/>
    </location>
</feature>
<dbReference type="EMBL" id="JAIHOM010000002">
    <property type="protein sequence ID" value="MCW6034804.1"/>
    <property type="molecule type" value="Genomic_DNA"/>
</dbReference>
<evidence type="ECO:0000256" key="2">
    <source>
        <dbReference type="ARBA" id="ARBA00008017"/>
    </source>
</evidence>
<dbReference type="Gene3D" id="2.30.30.60">
    <property type="match status" value="1"/>
</dbReference>
<dbReference type="PANTHER" id="PTHR30221:SF1">
    <property type="entry name" value="SMALL-CONDUCTANCE MECHANOSENSITIVE CHANNEL"/>
    <property type="match status" value="1"/>
</dbReference>
<dbReference type="SUPFAM" id="SSF82861">
    <property type="entry name" value="Mechanosensitive channel protein MscS (YggB), transmembrane region"/>
    <property type="match status" value="1"/>
</dbReference>
<proteinExistence type="inferred from homology"/>
<reference evidence="9 10" key="1">
    <citation type="submission" date="2021-08" db="EMBL/GenBank/DDBJ databases">
        <title>Draft genome sequence of Spirulina subsalsa with high tolerance to salinity and hype-accumulation of phycocyanin.</title>
        <authorList>
            <person name="Pei H."/>
            <person name="Jiang L."/>
        </authorList>
    </citation>
    <scope>NUCLEOTIDE SEQUENCE [LARGE SCALE GENOMIC DNA]</scope>
    <source>
        <strain evidence="9 10">FACHB-351</strain>
    </source>
</reference>
<dbReference type="PANTHER" id="PTHR30221">
    <property type="entry name" value="SMALL-CONDUCTANCE MECHANOSENSITIVE CHANNEL"/>
    <property type="match status" value="1"/>
</dbReference>
<organism evidence="9 10">
    <name type="scientific">Spirulina subsalsa FACHB-351</name>
    <dbReference type="NCBI Taxonomy" id="234711"/>
    <lineage>
        <taxon>Bacteria</taxon>
        <taxon>Bacillati</taxon>
        <taxon>Cyanobacteriota</taxon>
        <taxon>Cyanophyceae</taxon>
        <taxon>Spirulinales</taxon>
        <taxon>Spirulinaceae</taxon>
        <taxon>Spirulina</taxon>
    </lineage>
</organism>
<dbReference type="InterPro" id="IPR023408">
    <property type="entry name" value="MscS_beta-dom_sf"/>
</dbReference>
<feature type="domain" description="Mechanosensitive ion channel MscS C-terminal" evidence="8">
    <location>
        <begin position="202"/>
        <end position="282"/>
    </location>
</feature>
<comment type="subcellular location">
    <subcellularLocation>
        <location evidence="1">Endomembrane system</location>
        <topology evidence="1">Multi-pass membrane protein</topology>
    </subcellularLocation>
</comment>
<gene>
    <name evidence="9" type="ORF">K4A83_00735</name>
</gene>
<evidence type="ECO:0000313" key="9">
    <source>
        <dbReference type="EMBL" id="MCW6034804.1"/>
    </source>
</evidence>
<name>A0ABT3KZW9_9CYAN</name>
<feature type="domain" description="Mechanosensitive ion channel MscS" evidence="7">
    <location>
        <begin position="127"/>
        <end position="193"/>
    </location>
</feature>
<keyword evidence="10" id="KW-1185">Reference proteome</keyword>
<keyword evidence="4 6" id="KW-1133">Transmembrane helix</keyword>
<dbReference type="SUPFAM" id="SSF50182">
    <property type="entry name" value="Sm-like ribonucleoproteins"/>
    <property type="match status" value="1"/>
</dbReference>
<accession>A0ABT3KZW9</accession>
<dbReference type="InterPro" id="IPR049278">
    <property type="entry name" value="MS_channel_C"/>
</dbReference>
<dbReference type="Pfam" id="PF21082">
    <property type="entry name" value="MS_channel_3rd"/>
    <property type="match status" value="1"/>
</dbReference>
<evidence type="ECO:0000259" key="8">
    <source>
        <dbReference type="Pfam" id="PF21082"/>
    </source>
</evidence>
<keyword evidence="5 6" id="KW-0472">Membrane</keyword>
<dbReference type="Gene3D" id="1.10.287.1260">
    <property type="match status" value="1"/>
</dbReference>
<evidence type="ECO:0000256" key="6">
    <source>
        <dbReference type="SAM" id="Phobius"/>
    </source>
</evidence>
<evidence type="ECO:0000259" key="7">
    <source>
        <dbReference type="Pfam" id="PF00924"/>
    </source>
</evidence>
<feature type="transmembrane region" description="Helical" evidence="6">
    <location>
        <begin position="85"/>
        <end position="103"/>
    </location>
</feature>
<evidence type="ECO:0000256" key="5">
    <source>
        <dbReference type="ARBA" id="ARBA00023136"/>
    </source>
</evidence>
<evidence type="ECO:0000256" key="3">
    <source>
        <dbReference type="ARBA" id="ARBA00022692"/>
    </source>
</evidence>
<protein>
    <submittedName>
        <fullName evidence="9">Mechanosensitive ion channel family protein</fullName>
    </submittedName>
</protein>
<dbReference type="InterPro" id="IPR010920">
    <property type="entry name" value="LSM_dom_sf"/>
</dbReference>
<dbReference type="InterPro" id="IPR045275">
    <property type="entry name" value="MscS_archaea/bacteria_type"/>
</dbReference>
<evidence type="ECO:0000256" key="4">
    <source>
        <dbReference type="ARBA" id="ARBA00022989"/>
    </source>
</evidence>
<evidence type="ECO:0000313" key="10">
    <source>
        <dbReference type="Proteomes" id="UP001526426"/>
    </source>
</evidence>
<dbReference type="Proteomes" id="UP001526426">
    <property type="component" value="Unassembled WGS sequence"/>
</dbReference>